<feature type="non-terminal residue" evidence="1">
    <location>
        <position position="1"/>
    </location>
</feature>
<dbReference type="GeneID" id="20227266"/>
<dbReference type="SUPFAM" id="SSF49265">
    <property type="entry name" value="Fibronectin type III"/>
    <property type="match status" value="1"/>
</dbReference>
<dbReference type="InParanoid" id="F0YRU7"/>
<protein>
    <recommendedName>
        <fullName evidence="3">Fibronectin type-III domain-containing protein</fullName>
    </recommendedName>
</protein>
<feature type="non-terminal residue" evidence="1">
    <location>
        <position position="851"/>
    </location>
</feature>
<dbReference type="KEGG" id="aaf:AURANDRAFT_69139"/>
<evidence type="ECO:0000313" key="1">
    <source>
        <dbReference type="EMBL" id="EGB02162.1"/>
    </source>
</evidence>
<dbReference type="EMBL" id="GL833755">
    <property type="protein sequence ID" value="EGB02162.1"/>
    <property type="molecule type" value="Genomic_DNA"/>
</dbReference>
<dbReference type="InterPro" id="IPR003961">
    <property type="entry name" value="FN3_dom"/>
</dbReference>
<name>F0YRU7_AURAN</name>
<dbReference type="AlphaFoldDB" id="F0YRU7"/>
<gene>
    <name evidence="1" type="ORF">AURANDRAFT_69139</name>
</gene>
<dbReference type="Proteomes" id="UP000002729">
    <property type="component" value="Unassembled WGS sequence"/>
</dbReference>
<dbReference type="InterPro" id="IPR013783">
    <property type="entry name" value="Ig-like_fold"/>
</dbReference>
<dbReference type="RefSeq" id="XP_009043139.1">
    <property type="nucleotide sequence ID" value="XM_009044891.1"/>
</dbReference>
<dbReference type="CDD" id="cd00063">
    <property type="entry name" value="FN3"/>
    <property type="match status" value="1"/>
</dbReference>
<accession>F0YRU7</accession>
<proteinExistence type="predicted"/>
<evidence type="ECO:0008006" key="3">
    <source>
        <dbReference type="Google" id="ProtNLM"/>
    </source>
</evidence>
<sequence>AGAGDVATLAVDSRLCEENPHNFTGLDIGVETVVQGGATEQQTVHLALDGGYLEGSYYQLQYGNERTACLDWGAPAEDVQDALNALTTLTDARVAVDVDITPLDGYPSFQPNYILRSSNSSNTFKMDRAGNRDRRPRFDGKVFVGDRIRVNGTTGVYTVMEVLDDGYALRLSDKFSAAAHLSVDAVALYKVADAVTVKKGGIGNATVAKTVVQVVADAQFYASSENTKGLFKLQVTHDGEVKQTSCIDYAATAEEVQTAFDSLLFDLNADGLVNDENHVTVTRSGDGGVASGHGYEYLFEMTGPDNNRDAYGYGGATSSILGSNAPKIEVVAVGSEFGCQDALGPEEKLDATATTKHNSTRVELSANAALYVAPGDRIRIGDSSDPFMIYTVAETATFLSKYWIELTLPFDCGNSTHGSGPIYGLTNGCGSGKTIHKSLAGAPSFAVREVVSGADVFEYDVYFVGPHLADVDALEVVNEATGECLDWSHYGGRARDARVSTVVPGGSLEVQTLTLATDSAYAKPAPGGEYYAFFINHYTMVTASECLAWDAEDYEVEEQIDLLMSEFLDVADGVTVTRKTDVVNAPSGYVYSVYFDGLVGVSQPPTIYVNKSNCSARPFSDNNDEYVVADVVSAGAGAGTVRFTDALLPLGSRDDATAAGQFLGPNGTALSIYKLSGSALSVAFDEALGDQPAMLADGAYLADGVAATVVDDVVQGSAATGIVLESLHTGVPYSVRVAARNELGYSDWSVPAALGTPATVPPMLEYVTQETAIHKNEIQTLQLGALHVDEIQVFTSTADEIFETQEVTIEAAYGQDVAGNFSVFFPDADVVAFTAGATVSSGSFTLNLTLP</sequence>
<dbReference type="InterPro" id="IPR036116">
    <property type="entry name" value="FN3_sf"/>
</dbReference>
<keyword evidence="2" id="KW-1185">Reference proteome</keyword>
<dbReference type="Gene3D" id="2.60.40.10">
    <property type="entry name" value="Immunoglobulins"/>
    <property type="match status" value="1"/>
</dbReference>
<dbReference type="OrthoDB" id="114660at2759"/>
<organism evidence="2">
    <name type="scientific">Aureococcus anophagefferens</name>
    <name type="common">Harmful bloom alga</name>
    <dbReference type="NCBI Taxonomy" id="44056"/>
    <lineage>
        <taxon>Eukaryota</taxon>
        <taxon>Sar</taxon>
        <taxon>Stramenopiles</taxon>
        <taxon>Ochrophyta</taxon>
        <taxon>Pelagophyceae</taxon>
        <taxon>Pelagomonadales</taxon>
        <taxon>Pelagomonadaceae</taxon>
        <taxon>Aureococcus</taxon>
    </lineage>
</organism>
<evidence type="ECO:0000313" key="2">
    <source>
        <dbReference type="Proteomes" id="UP000002729"/>
    </source>
</evidence>
<reference evidence="1 2" key="1">
    <citation type="journal article" date="2011" name="Proc. Natl. Acad. Sci. U.S.A.">
        <title>Niche of harmful alga Aureococcus anophagefferens revealed through ecogenomics.</title>
        <authorList>
            <person name="Gobler C.J."/>
            <person name="Berry D.L."/>
            <person name="Dyhrman S.T."/>
            <person name="Wilhelm S.W."/>
            <person name="Salamov A."/>
            <person name="Lobanov A.V."/>
            <person name="Zhang Y."/>
            <person name="Collier J.L."/>
            <person name="Wurch L.L."/>
            <person name="Kustka A.B."/>
            <person name="Dill B.D."/>
            <person name="Shah M."/>
            <person name="VerBerkmoes N.C."/>
            <person name="Kuo A."/>
            <person name="Terry A."/>
            <person name="Pangilinan J."/>
            <person name="Lindquist E.A."/>
            <person name="Lucas S."/>
            <person name="Paulsen I.T."/>
            <person name="Hattenrath-Lehmann T.K."/>
            <person name="Talmage S.C."/>
            <person name="Walker E.A."/>
            <person name="Koch F."/>
            <person name="Burson A.M."/>
            <person name="Marcoval M.A."/>
            <person name="Tang Y.Z."/>
            <person name="Lecleir G.R."/>
            <person name="Coyne K.J."/>
            <person name="Berg G.M."/>
            <person name="Bertrand E.M."/>
            <person name="Saito M.A."/>
            <person name="Gladyshev V.N."/>
            <person name="Grigoriev I.V."/>
        </authorList>
    </citation>
    <scope>NUCLEOTIDE SEQUENCE [LARGE SCALE GENOMIC DNA]</scope>
    <source>
        <strain evidence="2">CCMP 1984</strain>
    </source>
</reference>